<sequence length="96" mass="11580">MKSLQDSLYNWLTIKIVCDKRPDDTAAADTEKMFFDILSEEHKISDIEVEKDDLMYFVHYSKDKERKKSRFPRELIEVMLNQIQNEPEKYVNYPED</sequence>
<dbReference type="RefSeq" id="WP_009330960.1">
    <property type="nucleotide sequence ID" value="NZ_CP015506.1"/>
</dbReference>
<protein>
    <submittedName>
        <fullName evidence="1">Uncharacterized protein</fullName>
    </submittedName>
</protein>
<name>A0A160M9X8_9BACI</name>
<dbReference type="eggNOG" id="ENOG5032YMW">
    <property type="taxonomic scope" value="Bacteria"/>
</dbReference>
<gene>
    <name evidence="1" type="ORF">A361_08895</name>
</gene>
<organism evidence="1 2">
    <name type="scientific">Cytobacillus oceanisediminis 2691</name>
    <dbReference type="NCBI Taxonomy" id="1196031"/>
    <lineage>
        <taxon>Bacteria</taxon>
        <taxon>Bacillati</taxon>
        <taxon>Bacillota</taxon>
        <taxon>Bacilli</taxon>
        <taxon>Bacillales</taxon>
        <taxon>Bacillaceae</taxon>
        <taxon>Cytobacillus</taxon>
    </lineage>
</organism>
<evidence type="ECO:0000313" key="2">
    <source>
        <dbReference type="Proteomes" id="UP000077856"/>
    </source>
</evidence>
<accession>A0A160M9X8</accession>
<proteinExistence type="predicted"/>
<dbReference type="EMBL" id="CP015506">
    <property type="protein sequence ID" value="AND39233.1"/>
    <property type="molecule type" value="Genomic_DNA"/>
</dbReference>
<dbReference type="STRING" id="1196031.A361_08895"/>
<dbReference type="AlphaFoldDB" id="A0A160M9X8"/>
<dbReference type="KEGG" id="bon:A361_08895"/>
<evidence type="ECO:0000313" key="1">
    <source>
        <dbReference type="EMBL" id="AND39233.1"/>
    </source>
</evidence>
<dbReference type="Proteomes" id="UP000077856">
    <property type="component" value="Chromosome"/>
</dbReference>
<reference evidence="1 2" key="1">
    <citation type="submission" date="2016-04" db="EMBL/GenBank/DDBJ databases">
        <title>Complete genome sequence of Bacillus oceanisediminis strain 2691.</title>
        <authorList>
            <person name="Jeong H."/>
            <person name="Kim H.J."/>
            <person name="Lee D.-W."/>
        </authorList>
    </citation>
    <scope>NUCLEOTIDE SEQUENCE [LARGE SCALE GENOMIC DNA]</scope>
    <source>
        <strain evidence="1 2">2691</strain>
    </source>
</reference>